<dbReference type="EMBL" id="MT144141">
    <property type="protein sequence ID" value="QJA49522.1"/>
    <property type="molecule type" value="Genomic_DNA"/>
</dbReference>
<gene>
    <name evidence="1" type="ORF">TM448A01396_0002</name>
</gene>
<sequence>MVDTGIFATTVEVQYKAGANASAVSNVETYINSFMTQAESLINAVCRYNFSDNYAVLNADVKGILKEVASNLAAIYVIQYDMSGFTSRSEAESMINILRDGALRGLAILRDKKVQEFMTNA</sequence>
<accession>A0A6H1ZPY5</accession>
<proteinExistence type="predicted"/>
<dbReference type="AlphaFoldDB" id="A0A6H1ZPY5"/>
<protein>
    <submittedName>
        <fullName evidence="1">Uncharacterized protein</fullName>
    </submittedName>
</protein>
<reference evidence="1" key="1">
    <citation type="submission" date="2020-03" db="EMBL/GenBank/DDBJ databases">
        <title>The deep terrestrial virosphere.</title>
        <authorList>
            <person name="Holmfeldt K."/>
            <person name="Nilsson E."/>
            <person name="Simone D."/>
            <person name="Lopez-Fernandez M."/>
            <person name="Wu X."/>
            <person name="de Brujin I."/>
            <person name="Lundin D."/>
            <person name="Andersson A."/>
            <person name="Bertilsson S."/>
            <person name="Dopson M."/>
        </authorList>
    </citation>
    <scope>NUCLEOTIDE SEQUENCE</scope>
    <source>
        <strain evidence="1">TM448A01396</strain>
    </source>
</reference>
<name>A0A6H1ZPY5_9ZZZZ</name>
<evidence type="ECO:0000313" key="1">
    <source>
        <dbReference type="EMBL" id="QJA49522.1"/>
    </source>
</evidence>
<organism evidence="1">
    <name type="scientific">viral metagenome</name>
    <dbReference type="NCBI Taxonomy" id="1070528"/>
    <lineage>
        <taxon>unclassified sequences</taxon>
        <taxon>metagenomes</taxon>
        <taxon>organismal metagenomes</taxon>
    </lineage>
</organism>